<dbReference type="AlphaFoldDB" id="K1RCX2"/>
<dbReference type="Pfam" id="PF05577">
    <property type="entry name" value="Peptidase_S28"/>
    <property type="match status" value="1"/>
</dbReference>
<dbReference type="GO" id="GO:0070008">
    <property type="term" value="F:serine-type exopeptidase activity"/>
    <property type="evidence" value="ECO:0007669"/>
    <property type="project" value="InterPro"/>
</dbReference>
<evidence type="ECO:0000313" key="6">
    <source>
        <dbReference type="EMBL" id="EKC39115.1"/>
    </source>
</evidence>
<sequence length="80" mass="8790">MDVFGAKFNQQLIQMGINRTNTNYGGYGMKATKIVFPNGSIDPWHFLGFSKDLSAESPAIYIQGTAHCANMYPATSEDLP</sequence>
<comment type="similarity">
    <text evidence="1">Belongs to the peptidase S28 family.</text>
</comment>
<dbReference type="Gene3D" id="3.40.50.1820">
    <property type="entry name" value="alpha/beta hydrolase"/>
    <property type="match status" value="1"/>
</dbReference>
<evidence type="ECO:0000256" key="5">
    <source>
        <dbReference type="ARBA" id="ARBA00023180"/>
    </source>
</evidence>
<accession>K1RCX2</accession>
<dbReference type="PANTHER" id="PTHR11010">
    <property type="entry name" value="PROTEASE S28 PRO-X CARBOXYPEPTIDASE-RELATED"/>
    <property type="match status" value="1"/>
</dbReference>
<evidence type="ECO:0000256" key="3">
    <source>
        <dbReference type="ARBA" id="ARBA00022729"/>
    </source>
</evidence>
<evidence type="ECO:0000256" key="1">
    <source>
        <dbReference type="ARBA" id="ARBA00011079"/>
    </source>
</evidence>
<dbReference type="InParanoid" id="K1RCX2"/>
<keyword evidence="4" id="KW-0378">Hydrolase</keyword>
<evidence type="ECO:0000256" key="2">
    <source>
        <dbReference type="ARBA" id="ARBA00022670"/>
    </source>
</evidence>
<reference evidence="6" key="1">
    <citation type="journal article" date="2012" name="Nature">
        <title>The oyster genome reveals stress adaptation and complexity of shell formation.</title>
        <authorList>
            <person name="Zhang G."/>
            <person name="Fang X."/>
            <person name="Guo X."/>
            <person name="Li L."/>
            <person name="Luo R."/>
            <person name="Xu F."/>
            <person name="Yang P."/>
            <person name="Zhang L."/>
            <person name="Wang X."/>
            <person name="Qi H."/>
            <person name="Xiong Z."/>
            <person name="Que H."/>
            <person name="Xie Y."/>
            <person name="Holland P.W."/>
            <person name="Paps J."/>
            <person name="Zhu Y."/>
            <person name="Wu F."/>
            <person name="Chen Y."/>
            <person name="Wang J."/>
            <person name="Peng C."/>
            <person name="Meng J."/>
            <person name="Yang L."/>
            <person name="Liu J."/>
            <person name="Wen B."/>
            <person name="Zhang N."/>
            <person name="Huang Z."/>
            <person name="Zhu Q."/>
            <person name="Feng Y."/>
            <person name="Mount A."/>
            <person name="Hedgecock D."/>
            <person name="Xu Z."/>
            <person name="Liu Y."/>
            <person name="Domazet-Loso T."/>
            <person name="Du Y."/>
            <person name="Sun X."/>
            <person name="Zhang S."/>
            <person name="Liu B."/>
            <person name="Cheng P."/>
            <person name="Jiang X."/>
            <person name="Li J."/>
            <person name="Fan D."/>
            <person name="Wang W."/>
            <person name="Fu W."/>
            <person name="Wang T."/>
            <person name="Wang B."/>
            <person name="Zhang J."/>
            <person name="Peng Z."/>
            <person name="Li Y."/>
            <person name="Li N."/>
            <person name="Wang J."/>
            <person name="Chen M."/>
            <person name="He Y."/>
            <person name="Tan F."/>
            <person name="Song X."/>
            <person name="Zheng Q."/>
            <person name="Huang R."/>
            <person name="Yang H."/>
            <person name="Du X."/>
            <person name="Chen L."/>
            <person name="Yang M."/>
            <person name="Gaffney P.M."/>
            <person name="Wang S."/>
            <person name="Luo L."/>
            <person name="She Z."/>
            <person name="Ming Y."/>
            <person name="Huang W."/>
            <person name="Zhang S."/>
            <person name="Huang B."/>
            <person name="Zhang Y."/>
            <person name="Qu T."/>
            <person name="Ni P."/>
            <person name="Miao G."/>
            <person name="Wang J."/>
            <person name="Wang Q."/>
            <person name="Steinberg C.E."/>
            <person name="Wang H."/>
            <person name="Li N."/>
            <person name="Qian L."/>
            <person name="Zhang G."/>
            <person name="Li Y."/>
            <person name="Yang H."/>
            <person name="Liu X."/>
            <person name="Wang J."/>
            <person name="Yin Y."/>
            <person name="Wang J."/>
        </authorList>
    </citation>
    <scope>NUCLEOTIDE SEQUENCE [LARGE SCALE GENOMIC DNA]</scope>
    <source>
        <strain evidence="6">05x7-T-G4-1.051#20</strain>
    </source>
</reference>
<keyword evidence="5" id="KW-0325">Glycoprotein</keyword>
<protein>
    <submittedName>
        <fullName evidence="6">Putative serine protease K12H4.7</fullName>
    </submittedName>
</protein>
<evidence type="ECO:0000256" key="4">
    <source>
        <dbReference type="ARBA" id="ARBA00022801"/>
    </source>
</evidence>
<keyword evidence="3" id="KW-0732">Signal</keyword>
<dbReference type="InterPro" id="IPR008758">
    <property type="entry name" value="Peptidase_S28"/>
</dbReference>
<gene>
    <name evidence="6" type="ORF">CGI_10015957</name>
</gene>
<proteinExistence type="inferred from homology"/>
<name>K1RCX2_MAGGI</name>
<keyword evidence="2 6" id="KW-0645">Protease</keyword>
<dbReference type="EMBL" id="JH818476">
    <property type="protein sequence ID" value="EKC39115.1"/>
    <property type="molecule type" value="Genomic_DNA"/>
</dbReference>
<dbReference type="HOGENOM" id="CLU_2592088_0_0_1"/>
<organism evidence="6">
    <name type="scientific">Magallana gigas</name>
    <name type="common">Pacific oyster</name>
    <name type="synonym">Crassostrea gigas</name>
    <dbReference type="NCBI Taxonomy" id="29159"/>
    <lineage>
        <taxon>Eukaryota</taxon>
        <taxon>Metazoa</taxon>
        <taxon>Spiralia</taxon>
        <taxon>Lophotrochozoa</taxon>
        <taxon>Mollusca</taxon>
        <taxon>Bivalvia</taxon>
        <taxon>Autobranchia</taxon>
        <taxon>Pteriomorphia</taxon>
        <taxon>Ostreida</taxon>
        <taxon>Ostreoidea</taxon>
        <taxon>Ostreidae</taxon>
        <taxon>Magallana</taxon>
    </lineage>
</organism>
<dbReference type="PANTHER" id="PTHR11010:SF117">
    <property type="entry name" value="SERINE PROTEASE 16"/>
    <property type="match status" value="1"/>
</dbReference>
<dbReference type="GO" id="GO:0008239">
    <property type="term" value="F:dipeptidyl-peptidase activity"/>
    <property type="evidence" value="ECO:0007669"/>
    <property type="project" value="TreeGrafter"/>
</dbReference>
<dbReference type="InterPro" id="IPR029058">
    <property type="entry name" value="AB_hydrolase_fold"/>
</dbReference>
<dbReference type="GO" id="GO:0006508">
    <property type="term" value="P:proteolysis"/>
    <property type="evidence" value="ECO:0007669"/>
    <property type="project" value="UniProtKB-KW"/>
</dbReference>